<keyword evidence="2 3" id="KW-0040">ANK repeat</keyword>
<dbReference type="Pfam" id="PF00023">
    <property type="entry name" value="Ank"/>
    <property type="match status" value="1"/>
</dbReference>
<dbReference type="PANTHER" id="PTHR24171">
    <property type="entry name" value="ANKYRIN REPEAT DOMAIN-CONTAINING PROTEIN 39-RELATED"/>
    <property type="match status" value="1"/>
</dbReference>
<feature type="transmembrane region" description="Helical" evidence="4">
    <location>
        <begin position="274"/>
        <end position="294"/>
    </location>
</feature>
<evidence type="ECO:0000256" key="3">
    <source>
        <dbReference type="PROSITE-ProRule" id="PRU00023"/>
    </source>
</evidence>
<dbReference type="SMART" id="SM00248">
    <property type="entry name" value="ANK"/>
    <property type="match status" value="4"/>
</dbReference>
<proteinExistence type="predicted"/>
<keyword evidence="6" id="KW-1185">Reference proteome</keyword>
<evidence type="ECO:0000256" key="4">
    <source>
        <dbReference type="SAM" id="Phobius"/>
    </source>
</evidence>
<keyword evidence="4" id="KW-0472">Membrane</keyword>
<reference evidence="6" key="1">
    <citation type="submission" date="2017-04" db="EMBL/GenBank/DDBJ databases">
        <authorList>
            <person name="Varghese N."/>
            <person name="Submissions S."/>
        </authorList>
    </citation>
    <scope>NUCLEOTIDE SEQUENCE [LARGE SCALE GENOMIC DNA]</scope>
    <source>
        <strain evidence="6">USBA 82</strain>
    </source>
</reference>
<keyword evidence="1" id="KW-0677">Repeat</keyword>
<feature type="repeat" description="ANK" evidence="3">
    <location>
        <begin position="61"/>
        <end position="94"/>
    </location>
</feature>
<feature type="repeat" description="ANK" evidence="3">
    <location>
        <begin position="129"/>
        <end position="162"/>
    </location>
</feature>
<dbReference type="PANTHER" id="PTHR24171:SF8">
    <property type="entry name" value="BRCA1-ASSOCIATED RING DOMAIN PROTEIN 1"/>
    <property type="match status" value="1"/>
</dbReference>
<sequence>AAAHNENPEIIATLIKAGADIEAKKTSDETPLHEAAAWNENPEIVATLIKAGADIEAKDTSDETLLHRAAAHNENPEIIAMLIEAGADIEAKNIYKGTPLHVAAAHNENPEIVATLIKAGADIEAKDTFDRNPLHEAARWNENPEIIAMLIEAGADVNAKSYDGKKPLYGAKENENRDKSKTISIINIINKNNNLIKKTRALFTEKNSIPTKTRFKLISINILVAICIGLTIDYIPSFLKGILSLLILSHLAYQVTMINIKYISEKSTTTKRRLASMGIDFILLFFVAIVSDYIPESIETVMAFIISVHFIYQLFAIIIGFFKKKLKK</sequence>
<organism evidence="5 6">
    <name type="scientific">Dethiosulfovibrio salsuginis</name>
    <dbReference type="NCBI Taxonomy" id="561720"/>
    <lineage>
        <taxon>Bacteria</taxon>
        <taxon>Thermotogati</taxon>
        <taxon>Synergistota</taxon>
        <taxon>Synergistia</taxon>
        <taxon>Synergistales</taxon>
        <taxon>Dethiosulfovibrionaceae</taxon>
        <taxon>Dethiosulfovibrio</taxon>
    </lineage>
</organism>
<dbReference type="GO" id="GO:0085020">
    <property type="term" value="P:protein K6-linked ubiquitination"/>
    <property type="evidence" value="ECO:0007669"/>
    <property type="project" value="TreeGrafter"/>
</dbReference>
<dbReference type="EMBL" id="FXBB01000052">
    <property type="protein sequence ID" value="SMG50269.1"/>
    <property type="molecule type" value="Genomic_DNA"/>
</dbReference>
<evidence type="ECO:0000256" key="2">
    <source>
        <dbReference type="ARBA" id="ARBA00023043"/>
    </source>
</evidence>
<feature type="transmembrane region" description="Helical" evidence="4">
    <location>
        <begin position="300"/>
        <end position="322"/>
    </location>
</feature>
<keyword evidence="4" id="KW-1133">Transmembrane helix</keyword>
<dbReference type="Gene3D" id="1.25.40.20">
    <property type="entry name" value="Ankyrin repeat-containing domain"/>
    <property type="match status" value="3"/>
</dbReference>
<accession>A0A1X7LAU5</accession>
<feature type="repeat" description="ANK" evidence="3">
    <location>
        <begin position="95"/>
        <end position="128"/>
    </location>
</feature>
<dbReference type="Proteomes" id="UP000193355">
    <property type="component" value="Unassembled WGS sequence"/>
</dbReference>
<evidence type="ECO:0000313" key="6">
    <source>
        <dbReference type="Proteomes" id="UP000193355"/>
    </source>
</evidence>
<dbReference type="InterPro" id="IPR002110">
    <property type="entry name" value="Ankyrin_rpt"/>
</dbReference>
<dbReference type="InterPro" id="IPR036770">
    <property type="entry name" value="Ankyrin_rpt-contain_sf"/>
</dbReference>
<feature type="repeat" description="ANK" evidence="3">
    <location>
        <begin position="27"/>
        <end position="60"/>
    </location>
</feature>
<dbReference type="SUPFAM" id="SSF48403">
    <property type="entry name" value="Ankyrin repeat"/>
    <property type="match status" value="1"/>
</dbReference>
<evidence type="ECO:0000256" key="1">
    <source>
        <dbReference type="ARBA" id="ARBA00022737"/>
    </source>
</evidence>
<dbReference type="AlphaFoldDB" id="A0A1X7LAU5"/>
<evidence type="ECO:0000313" key="5">
    <source>
        <dbReference type="EMBL" id="SMG50269.1"/>
    </source>
</evidence>
<protein>
    <submittedName>
        <fullName evidence="5">Ankyrin repeat</fullName>
    </submittedName>
</protein>
<keyword evidence="4" id="KW-0812">Transmembrane</keyword>
<gene>
    <name evidence="5" type="ORF">SAMN06275492_1527</name>
</gene>
<name>A0A1X7LAU5_9BACT</name>
<dbReference type="PROSITE" id="PS50088">
    <property type="entry name" value="ANK_REPEAT"/>
    <property type="match status" value="4"/>
</dbReference>
<dbReference type="RefSeq" id="WP_200806682.1">
    <property type="nucleotide sequence ID" value="NZ_FXBB01000052.1"/>
</dbReference>
<feature type="transmembrane region" description="Helical" evidence="4">
    <location>
        <begin position="215"/>
        <end position="235"/>
    </location>
</feature>
<dbReference type="GO" id="GO:0004842">
    <property type="term" value="F:ubiquitin-protein transferase activity"/>
    <property type="evidence" value="ECO:0007669"/>
    <property type="project" value="TreeGrafter"/>
</dbReference>
<feature type="transmembrane region" description="Helical" evidence="4">
    <location>
        <begin position="241"/>
        <end position="262"/>
    </location>
</feature>
<dbReference type="STRING" id="561720.SAMN06275492_1527"/>
<feature type="non-terminal residue" evidence="5">
    <location>
        <position position="1"/>
    </location>
</feature>
<dbReference type="Pfam" id="PF12796">
    <property type="entry name" value="Ank_2"/>
    <property type="match status" value="1"/>
</dbReference>
<dbReference type="PROSITE" id="PS50297">
    <property type="entry name" value="ANK_REP_REGION"/>
    <property type="match status" value="4"/>
</dbReference>